<keyword evidence="2 4" id="KW-0808">Transferase</keyword>
<keyword evidence="5" id="KW-1185">Reference proteome</keyword>
<dbReference type="GO" id="GO:0000287">
    <property type="term" value="F:magnesium ion binding"/>
    <property type="evidence" value="ECO:0007669"/>
    <property type="project" value="InterPro"/>
</dbReference>
<proteinExistence type="predicted"/>
<organism evidence="4 5">
    <name type="scientific">Olea europaea subsp. europaea</name>
    <dbReference type="NCBI Taxonomy" id="158383"/>
    <lineage>
        <taxon>Eukaryota</taxon>
        <taxon>Viridiplantae</taxon>
        <taxon>Streptophyta</taxon>
        <taxon>Embryophyta</taxon>
        <taxon>Tracheophyta</taxon>
        <taxon>Spermatophyta</taxon>
        <taxon>Magnoliopsida</taxon>
        <taxon>eudicotyledons</taxon>
        <taxon>Gunneridae</taxon>
        <taxon>Pentapetalae</taxon>
        <taxon>asterids</taxon>
        <taxon>lamiids</taxon>
        <taxon>Lamiales</taxon>
        <taxon>Oleaceae</taxon>
        <taxon>Oleeae</taxon>
        <taxon>Olea</taxon>
    </lineage>
</organism>
<evidence type="ECO:0000313" key="5">
    <source>
        <dbReference type="Proteomes" id="UP000594638"/>
    </source>
</evidence>
<comment type="caution">
    <text evidence="4">The sequence shown here is derived from an EMBL/GenBank/DDBJ whole genome shotgun (WGS) entry which is preliminary data.</text>
</comment>
<evidence type="ECO:0000256" key="1">
    <source>
        <dbReference type="ARBA" id="ARBA00013172"/>
    </source>
</evidence>
<protein>
    <recommendedName>
        <fullName evidence="1">holo-[acyl-carrier-protein] synthase</fullName>
        <ecNumber evidence="1">2.7.8.7</ecNumber>
    </recommendedName>
</protein>
<dbReference type="AlphaFoldDB" id="A0A8S0R3X4"/>
<evidence type="ECO:0000259" key="3">
    <source>
        <dbReference type="Pfam" id="PF22624"/>
    </source>
</evidence>
<evidence type="ECO:0000313" key="4">
    <source>
        <dbReference type="EMBL" id="CAA2973699.1"/>
    </source>
</evidence>
<dbReference type="Gene3D" id="3.90.470.20">
    <property type="entry name" value="4'-phosphopantetheinyl transferase domain"/>
    <property type="match status" value="1"/>
</dbReference>
<dbReference type="EC" id="2.7.8.7" evidence="1"/>
<dbReference type="GO" id="GO:0008897">
    <property type="term" value="F:holo-[acyl-carrier-protein] synthase activity"/>
    <property type="evidence" value="ECO:0007669"/>
    <property type="project" value="UniProtKB-EC"/>
</dbReference>
<dbReference type="EMBL" id="CACTIH010002121">
    <property type="protein sequence ID" value="CAA2973699.1"/>
    <property type="molecule type" value="Genomic_DNA"/>
</dbReference>
<dbReference type="Pfam" id="PF22624">
    <property type="entry name" value="AASDHPPT_N"/>
    <property type="match status" value="1"/>
</dbReference>
<dbReference type="PANTHER" id="PTHR12215">
    <property type="entry name" value="PHOSPHOPANTETHEINE TRANSFERASE"/>
    <property type="match status" value="1"/>
</dbReference>
<dbReference type="InterPro" id="IPR037143">
    <property type="entry name" value="4-PPantetheinyl_Trfase_dom_sf"/>
</dbReference>
<dbReference type="GO" id="GO:0019878">
    <property type="term" value="P:lysine biosynthetic process via aminoadipic acid"/>
    <property type="evidence" value="ECO:0007669"/>
    <property type="project" value="TreeGrafter"/>
</dbReference>
<accession>A0A8S0R3X4</accession>
<dbReference type="PANTHER" id="PTHR12215:SF10">
    <property type="entry name" value="L-AMINOADIPATE-SEMIALDEHYDE DEHYDROGENASE-PHOSPHOPANTETHEINYL TRANSFERASE"/>
    <property type="match status" value="1"/>
</dbReference>
<dbReference type="Gramene" id="OE9A076349T3">
    <property type="protein sequence ID" value="OE9A076349C3"/>
    <property type="gene ID" value="OE9A076349"/>
</dbReference>
<gene>
    <name evidence="4" type="ORF">OLEA9_A076349</name>
</gene>
<dbReference type="InterPro" id="IPR055066">
    <property type="entry name" value="AASDHPPT_N"/>
</dbReference>
<dbReference type="Proteomes" id="UP000594638">
    <property type="component" value="Unassembled WGS sequence"/>
</dbReference>
<dbReference type="OrthoDB" id="26719at2759"/>
<name>A0A8S0R3X4_OLEEU</name>
<dbReference type="GO" id="GO:0005829">
    <property type="term" value="C:cytosol"/>
    <property type="evidence" value="ECO:0007669"/>
    <property type="project" value="TreeGrafter"/>
</dbReference>
<feature type="domain" description="4'-phosphopantetheinyl transferase N-terminal" evidence="3">
    <location>
        <begin position="33"/>
        <end position="114"/>
    </location>
</feature>
<dbReference type="FunFam" id="3.90.470.20:FF:000003">
    <property type="entry name" value="L-aminoadipate-semialdehyde dehydrogenase-phosphopantetheinyl transferase"/>
    <property type="match status" value="1"/>
</dbReference>
<dbReference type="InterPro" id="IPR050559">
    <property type="entry name" value="P-Pant_transferase_sf"/>
</dbReference>
<sequence>MRHPKDKGLLKTNSRLEMELENGVQRWIVDISNWNPSPHCFSFAMSFLPNHEYSSITRFVELEDQKRALVSRLLQYALVHQVLGIPFDEIIIRRTPEGKPYLNETAYEFVQNFSSYFSSSEWNHIMHAGSSDEMLHIFYRYWCLKEAFVKAMGTGVGYKLDDVEFHHMNWNNIFVEVAGKELKDWKFWLLDLGRNHSVCIARGQPRAATTSYRTTLKQIKFDDEEYYHGLHLPNASFTFRTVEDLIQVIYGADQVPSDISTKFDVSEDEGCERARFVQQLG</sequence>
<dbReference type="SUPFAM" id="SSF56214">
    <property type="entry name" value="4'-phosphopantetheinyl transferase"/>
    <property type="match status" value="2"/>
</dbReference>
<reference evidence="4 5" key="1">
    <citation type="submission" date="2019-12" db="EMBL/GenBank/DDBJ databases">
        <authorList>
            <person name="Alioto T."/>
            <person name="Alioto T."/>
            <person name="Gomez Garrido J."/>
        </authorList>
    </citation>
    <scope>NUCLEOTIDE SEQUENCE [LARGE SCALE GENOMIC DNA]</scope>
</reference>
<evidence type="ECO:0000256" key="2">
    <source>
        <dbReference type="ARBA" id="ARBA00022679"/>
    </source>
</evidence>